<protein>
    <submittedName>
        <fullName evidence="1">Uncharacterized protein</fullName>
    </submittedName>
</protein>
<evidence type="ECO:0000313" key="1">
    <source>
        <dbReference type="EMBL" id="SPF33989.1"/>
    </source>
</evidence>
<reference evidence="2" key="1">
    <citation type="submission" date="2018-02" db="EMBL/GenBank/DDBJ databases">
        <authorList>
            <person name="Hausmann B."/>
        </authorList>
    </citation>
    <scope>NUCLEOTIDE SEQUENCE [LARGE SCALE GENOMIC DNA]</scope>
    <source>
        <strain evidence="2">Peat soil MAG SbF1</strain>
    </source>
</reference>
<sequence>MLFESKDEIATQGVNRERSLRMTYRNDSITLEMVGTKGMVEVVNAIADVEVIK</sequence>
<name>A0A2U3K302_9FIRM</name>
<evidence type="ECO:0000313" key="2">
    <source>
        <dbReference type="Proteomes" id="UP000238916"/>
    </source>
</evidence>
<accession>A0A2U3K302</accession>
<dbReference type="Proteomes" id="UP000238916">
    <property type="component" value="Unassembled WGS sequence"/>
</dbReference>
<proteinExistence type="predicted"/>
<dbReference type="EMBL" id="OMOF01000032">
    <property type="protein sequence ID" value="SPF33989.1"/>
    <property type="molecule type" value="Genomic_DNA"/>
</dbReference>
<dbReference type="AlphaFoldDB" id="A0A2U3K302"/>
<gene>
    <name evidence="1" type="ORF">SBF1_1270007</name>
</gene>
<organism evidence="1 2">
    <name type="scientific">Candidatus Desulfosporosinus infrequens</name>
    <dbReference type="NCBI Taxonomy" id="2043169"/>
    <lineage>
        <taxon>Bacteria</taxon>
        <taxon>Bacillati</taxon>
        <taxon>Bacillota</taxon>
        <taxon>Clostridia</taxon>
        <taxon>Eubacteriales</taxon>
        <taxon>Desulfitobacteriaceae</taxon>
        <taxon>Desulfosporosinus</taxon>
    </lineage>
</organism>